<gene>
    <name evidence="1" type="ORF">CYMTET_48451</name>
</gene>
<evidence type="ECO:0000313" key="1">
    <source>
        <dbReference type="EMBL" id="KAK3241815.1"/>
    </source>
</evidence>
<protein>
    <submittedName>
        <fullName evidence="1">Uncharacterized protein</fullName>
    </submittedName>
</protein>
<dbReference type="AlphaFoldDB" id="A0AAE0BTZ1"/>
<sequence length="152" mass="16957">MGGLAQGKEWHPSAWERVGVLARLVRYMKEHFGDDDLGRKKAFNFLPWHLGFLHRYRPFPESSFGATSAELPLLGRRWSLAVEGERLEELSPLERLLRCEHEDAHFAMANALWSSPSHEDATAALEELAGSQLEGWESSAGGRELDGAATEG</sequence>
<accession>A0AAE0BTZ1</accession>
<reference evidence="1 2" key="1">
    <citation type="journal article" date="2015" name="Genome Biol. Evol.">
        <title>Comparative Genomics of a Bacterivorous Green Alga Reveals Evolutionary Causalities and Consequences of Phago-Mixotrophic Mode of Nutrition.</title>
        <authorList>
            <person name="Burns J.A."/>
            <person name="Paasch A."/>
            <person name="Narechania A."/>
            <person name="Kim E."/>
        </authorList>
    </citation>
    <scope>NUCLEOTIDE SEQUENCE [LARGE SCALE GENOMIC DNA]</scope>
    <source>
        <strain evidence="1 2">PLY_AMNH</strain>
    </source>
</reference>
<keyword evidence="2" id="KW-1185">Reference proteome</keyword>
<organism evidence="1 2">
    <name type="scientific">Cymbomonas tetramitiformis</name>
    <dbReference type="NCBI Taxonomy" id="36881"/>
    <lineage>
        <taxon>Eukaryota</taxon>
        <taxon>Viridiplantae</taxon>
        <taxon>Chlorophyta</taxon>
        <taxon>Pyramimonadophyceae</taxon>
        <taxon>Pyramimonadales</taxon>
        <taxon>Pyramimonadaceae</taxon>
        <taxon>Cymbomonas</taxon>
    </lineage>
</organism>
<evidence type="ECO:0000313" key="2">
    <source>
        <dbReference type="Proteomes" id="UP001190700"/>
    </source>
</evidence>
<proteinExistence type="predicted"/>
<dbReference type="EMBL" id="LGRX02033305">
    <property type="protein sequence ID" value="KAK3241815.1"/>
    <property type="molecule type" value="Genomic_DNA"/>
</dbReference>
<dbReference type="Proteomes" id="UP001190700">
    <property type="component" value="Unassembled WGS sequence"/>
</dbReference>
<comment type="caution">
    <text evidence="1">The sequence shown here is derived from an EMBL/GenBank/DDBJ whole genome shotgun (WGS) entry which is preliminary data.</text>
</comment>
<name>A0AAE0BTZ1_9CHLO</name>